<dbReference type="Pfam" id="PF02817">
    <property type="entry name" value="E3_binding"/>
    <property type="match status" value="2"/>
</dbReference>
<dbReference type="Proteomes" id="UP000317371">
    <property type="component" value="Unassembled WGS sequence"/>
</dbReference>
<keyword evidence="4" id="KW-0012">Acyltransferase</keyword>
<comment type="cofactor">
    <cofactor evidence="1 4">
        <name>(R)-lipoate</name>
        <dbReference type="ChEBI" id="CHEBI:83088"/>
    </cofactor>
</comment>
<dbReference type="GO" id="GO:0016746">
    <property type="term" value="F:acyltransferase activity"/>
    <property type="evidence" value="ECO:0007669"/>
    <property type="project" value="UniProtKB-KW"/>
</dbReference>
<evidence type="ECO:0000256" key="4">
    <source>
        <dbReference type="RuleBase" id="RU003423"/>
    </source>
</evidence>
<gene>
    <name evidence="8" type="ORF">FKZ61_13110</name>
</gene>
<feature type="region of interest" description="Disordered" evidence="5">
    <location>
        <begin position="85"/>
        <end position="104"/>
    </location>
</feature>
<evidence type="ECO:0000256" key="1">
    <source>
        <dbReference type="ARBA" id="ARBA00001938"/>
    </source>
</evidence>
<dbReference type="PANTHER" id="PTHR23151">
    <property type="entry name" value="DIHYDROLIPOAMIDE ACETYL/SUCCINYL-TRANSFERASE-RELATED"/>
    <property type="match status" value="1"/>
</dbReference>
<dbReference type="InterPro" id="IPR011053">
    <property type="entry name" value="Single_hybrid_motif"/>
</dbReference>
<protein>
    <recommendedName>
        <fullName evidence="4">Dihydrolipoamide acetyltransferase component of pyruvate dehydrogenase complex</fullName>
        <ecNumber evidence="4">2.3.1.-</ecNumber>
    </recommendedName>
</protein>
<keyword evidence="4" id="KW-0808">Transferase</keyword>
<dbReference type="Gene3D" id="2.40.50.100">
    <property type="match status" value="1"/>
</dbReference>
<evidence type="ECO:0000256" key="2">
    <source>
        <dbReference type="ARBA" id="ARBA00007317"/>
    </source>
</evidence>
<name>A0A540VEX3_9CHLR</name>
<dbReference type="Pfam" id="PF00364">
    <property type="entry name" value="Biotin_lipoyl"/>
    <property type="match status" value="1"/>
</dbReference>
<dbReference type="CDD" id="cd06849">
    <property type="entry name" value="lipoyl_domain"/>
    <property type="match status" value="1"/>
</dbReference>
<dbReference type="SUPFAM" id="SSF51230">
    <property type="entry name" value="Single hybrid motif"/>
    <property type="match status" value="1"/>
</dbReference>
<dbReference type="EMBL" id="VIGC01000015">
    <property type="protein sequence ID" value="TQE95304.1"/>
    <property type="molecule type" value="Genomic_DNA"/>
</dbReference>
<dbReference type="InterPro" id="IPR001078">
    <property type="entry name" value="2-oxoacid_DH_actylTfrase"/>
</dbReference>
<dbReference type="OrthoDB" id="9805770at2"/>
<sequence length="426" mass="45385">MPKEVYMPALGMNQETGTLLRWLKAEGEEVRQGEPLMEVATDKAEVEIEAPASGILRRVTAREGDEVPVGQVIALIAAPDEPFPQEAQAEPAAPPQPLPPSRPAVSPVAARIAAEHNVDLSQVQSSGPRIQKDDVLAHLAARAASSPQAVPRLTPASPKARRLAAEHGLDLAAVPGSGPAGAVLAGDVLAHLEQAVEPATPSTQALPQSRLWSRMVARLTESWQTVPHFYLAREVDAGRLMAWRQSLADRLSERVTYTDLLVKLVAVALRRHPRLNAAWHDGTIVANPAIHIGVAVAVEEGLLVPVIHHADTLGVAQIAARRKELVERAQAGRLTPDDLEGGTFTLSNLGMYGVDSFWAIVNPPQAAILAVGRIVEKVAPVAGQPAVRPMLALHLSCDHRVVDGARAAPFLDTLAALVEDPLRALD</sequence>
<dbReference type="Gene3D" id="3.30.559.10">
    <property type="entry name" value="Chloramphenicol acetyltransferase-like domain"/>
    <property type="match status" value="1"/>
</dbReference>
<evidence type="ECO:0000256" key="5">
    <source>
        <dbReference type="SAM" id="MobiDB-lite"/>
    </source>
</evidence>
<dbReference type="FunCoup" id="A0A540VEX3">
    <property type="interactions" value="318"/>
</dbReference>
<feature type="domain" description="Peripheral subunit-binding (PSBD)" evidence="7">
    <location>
        <begin position="104"/>
        <end position="139"/>
    </location>
</feature>
<feature type="domain" description="Peripheral subunit-binding (PSBD)" evidence="7">
    <location>
        <begin position="155"/>
        <end position="192"/>
    </location>
</feature>
<dbReference type="Gene3D" id="4.10.320.10">
    <property type="entry name" value="E3-binding domain"/>
    <property type="match status" value="2"/>
</dbReference>
<dbReference type="InterPro" id="IPR036625">
    <property type="entry name" value="E3-bd_dom_sf"/>
</dbReference>
<dbReference type="PROSITE" id="PS50968">
    <property type="entry name" value="BIOTINYL_LIPOYL"/>
    <property type="match status" value="1"/>
</dbReference>
<proteinExistence type="inferred from homology"/>
<keyword evidence="3 4" id="KW-0450">Lipoyl</keyword>
<accession>A0A540VEX3</accession>
<dbReference type="PROSITE" id="PS51826">
    <property type="entry name" value="PSBD"/>
    <property type="match status" value="2"/>
</dbReference>
<comment type="similarity">
    <text evidence="2 4">Belongs to the 2-oxoacid dehydrogenase family.</text>
</comment>
<organism evidence="8 9">
    <name type="scientific">Litorilinea aerophila</name>
    <dbReference type="NCBI Taxonomy" id="1204385"/>
    <lineage>
        <taxon>Bacteria</taxon>
        <taxon>Bacillati</taxon>
        <taxon>Chloroflexota</taxon>
        <taxon>Caldilineae</taxon>
        <taxon>Caldilineales</taxon>
        <taxon>Caldilineaceae</taxon>
        <taxon>Litorilinea</taxon>
    </lineage>
</organism>
<dbReference type="SUPFAM" id="SSF52777">
    <property type="entry name" value="CoA-dependent acyltransferases"/>
    <property type="match status" value="1"/>
</dbReference>
<dbReference type="InterPro" id="IPR023213">
    <property type="entry name" value="CAT-like_dom_sf"/>
</dbReference>
<dbReference type="SUPFAM" id="SSF47005">
    <property type="entry name" value="Peripheral subunit-binding domain of 2-oxo acid dehydrogenase complex"/>
    <property type="match status" value="2"/>
</dbReference>
<dbReference type="GO" id="GO:0045254">
    <property type="term" value="C:pyruvate dehydrogenase complex"/>
    <property type="evidence" value="ECO:0007669"/>
    <property type="project" value="InterPro"/>
</dbReference>
<dbReference type="EC" id="2.3.1.-" evidence="4"/>
<comment type="caution">
    <text evidence="8">The sequence shown here is derived from an EMBL/GenBank/DDBJ whole genome shotgun (WGS) entry which is preliminary data.</text>
</comment>
<dbReference type="InterPro" id="IPR000089">
    <property type="entry name" value="Biotin_lipoyl"/>
</dbReference>
<reference evidence="8 9" key="1">
    <citation type="submission" date="2019-06" db="EMBL/GenBank/DDBJ databases">
        <title>Genome sequence of Litorilinea aerophila BAA-2444.</title>
        <authorList>
            <person name="Maclea K.S."/>
            <person name="Maurais E.G."/>
            <person name="Iannazzi L.C."/>
        </authorList>
    </citation>
    <scope>NUCLEOTIDE SEQUENCE [LARGE SCALE GENOMIC DNA]</scope>
    <source>
        <strain evidence="8 9">ATCC BAA-2444</strain>
    </source>
</reference>
<dbReference type="InterPro" id="IPR004167">
    <property type="entry name" value="PSBD"/>
</dbReference>
<keyword evidence="9" id="KW-1185">Reference proteome</keyword>
<dbReference type="Pfam" id="PF00198">
    <property type="entry name" value="2-oxoacid_dh"/>
    <property type="match status" value="1"/>
</dbReference>
<dbReference type="RefSeq" id="WP_141610582.1">
    <property type="nucleotide sequence ID" value="NZ_VIGC02000015.1"/>
</dbReference>
<evidence type="ECO:0000256" key="3">
    <source>
        <dbReference type="ARBA" id="ARBA00022823"/>
    </source>
</evidence>
<evidence type="ECO:0000259" key="7">
    <source>
        <dbReference type="PROSITE" id="PS51826"/>
    </source>
</evidence>
<evidence type="ECO:0000259" key="6">
    <source>
        <dbReference type="PROSITE" id="PS50968"/>
    </source>
</evidence>
<evidence type="ECO:0000313" key="9">
    <source>
        <dbReference type="Proteomes" id="UP000317371"/>
    </source>
</evidence>
<feature type="domain" description="Lipoyl-binding" evidence="6">
    <location>
        <begin position="2"/>
        <end position="77"/>
    </location>
</feature>
<dbReference type="InterPro" id="IPR045257">
    <property type="entry name" value="E2/Pdx1"/>
</dbReference>
<feature type="compositionally biased region" description="Pro residues" evidence="5">
    <location>
        <begin position="92"/>
        <end position="102"/>
    </location>
</feature>
<evidence type="ECO:0000313" key="8">
    <source>
        <dbReference type="EMBL" id="TQE95304.1"/>
    </source>
</evidence>
<dbReference type="PANTHER" id="PTHR23151:SF90">
    <property type="entry name" value="DIHYDROLIPOYLLYSINE-RESIDUE ACETYLTRANSFERASE COMPONENT OF PYRUVATE DEHYDROGENASE COMPLEX, MITOCHONDRIAL-RELATED"/>
    <property type="match status" value="1"/>
</dbReference>
<dbReference type="InParanoid" id="A0A540VEX3"/>
<dbReference type="AlphaFoldDB" id="A0A540VEX3"/>
<dbReference type="GO" id="GO:0006086">
    <property type="term" value="P:pyruvate decarboxylation to acetyl-CoA"/>
    <property type="evidence" value="ECO:0007669"/>
    <property type="project" value="InterPro"/>
</dbReference>